<dbReference type="InterPro" id="IPR051934">
    <property type="entry name" value="Phage_Tail_Fiber_Structural"/>
</dbReference>
<reference evidence="2 3" key="1">
    <citation type="submission" date="2016-10" db="EMBL/GenBank/DDBJ databases">
        <authorList>
            <person name="de Groot N.N."/>
        </authorList>
    </citation>
    <scope>NUCLEOTIDE SEQUENCE [LARGE SCALE GENOMIC DNA]</scope>
    <source>
        <strain evidence="2 3">AA1</strain>
    </source>
</reference>
<keyword evidence="3" id="KW-1185">Reference proteome</keyword>
<name>A0A1G5ACS0_9BACT</name>
<sequence>MTEFYTLWTDAGLQQIGASIAQDKKFTMPTAVVGDGGGTPVIPTKGMTRLKNLVWEGTISSITQSRTNANTFVYEFAVPADAGPFTVREVGLKDENGTLCIVGNFPDTQKPLIEDGSVRDMIIRIPVHVENADSVSLTVDPLVVASNGDVDRKIAVHNEHGEAHQDIREALAEKTAQATEGKRGTAAIATQDEVDEGISNTRFVTPKKLLCLLKNNYLGLDGGTATGLVKFSKGISIENAPLYSSKSLHSDYLYHDGTTSTWHFVSGSENAAGATGNGKIQGGEFRLGESTFLKPVDDVMRMVTPYGYVDLGPYNSNFCHFRTDREKFYFAKPVYVEGEIYAGSDCSQRVFLQGDEDAGPTKNKLVVRDGAGDIQCRLPRSTYQNGSAIKSNACVVMRNDNGSDNYHRSVTKEGFKAWLGLSTGTDKLLWSGSTKGTIRLSESINNFKAICILGRHNSGHYGTAIIPPSLYSNGRDLTIPITGTGNANDFIRVRKDNSMQLRVVAEAYSSGIIAVMGLK</sequence>
<dbReference type="PANTHER" id="PTHR35191">
    <property type="entry name" value="PROPHAGE SIDE TAIL FIBER PROTEIN HOMOLOG STFQ-RELATED"/>
    <property type="match status" value="1"/>
</dbReference>
<dbReference type="AlphaFoldDB" id="A0A1G5ACS0"/>
<dbReference type="Pfam" id="PF12571">
    <property type="entry name" value="Phage_tail_fib"/>
    <property type="match status" value="1"/>
</dbReference>
<protein>
    <submittedName>
        <fullName evidence="2">Phage tail-collar fibre protein</fullName>
    </submittedName>
</protein>
<feature type="domain" description="Phage tail fibre protein N-terminal" evidence="1">
    <location>
        <begin position="1"/>
        <end position="145"/>
    </location>
</feature>
<evidence type="ECO:0000313" key="3">
    <source>
        <dbReference type="Proteomes" id="UP000198870"/>
    </source>
</evidence>
<dbReference type="STRING" id="419481.SAMN05216233_10154"/>
<evidence type="ECO:0000259" key="1">
    <source>
        <dbReference type="Pfam" id="PF12571"/>
    </source>
</evidence>
<dbReference type="OrthoDB" id="7710585at2"/>
<organism evidence="2 3">
    <name type="scientific">Desulfoluna spongiiphila</name>
    <dbReference type="NCBI Taxonomy" id="419481"/>
    <lineage>
        <taxon>Bacteria</taxon>
        <taxon>Pseudomonadati</taxon>
        <taxon>Thermodesulfobacteriota</taxon>
        <taxon>Desulfobacteria</taxon>
        <taxon>Desulfobacterales</taxon>
        <taxon>Desulfolunaceae</taxon>
        <taxon>Desulfoluna</taxon>
    </lineage>
</organism>
<dbReference type="PANTHER" id="PTHR35191:SF1">
    <property type="entry name" value="PROPHAGE SIDE TAIL FIBER PROTEIN HOMOLOG STFQ-RELATED"/>
    <property type="match status" value="1"/>
</dbReference>
<dbReference type="RefSeq" id="WP_092207108.1">
    <property type="nucleotide sequence ID" value="NZ_FMUX01000001.1"/>
</dbReference>
<dbReference type="InterPro" id="IPR022225">
    <property type="entry name" value="Phage_tail_fibre_N"/>
</dbReference>
<dbReference type="EMBL" id="FMUX01000001">
    <property type="protein sequence ID" value="SCX75686.1"/>
    <property type="molecule type" value="Genomic_DNA"/>
</dbReference>
<accession>A0A1G5ACS0</accession>
<dbReference type="Proteomes" id="UP000198870">
    <property type="component" value="Unassembled WGS sequence"/>
</dbReference>
<proteinExistence type="predicted"/>
<evidence type="ECO:0000313" key="2">
    <source>
        <dbReference type="EMBL" id="SCX75686.1"/>
    </source>
</evidence>
<gene>
    <name evidence="2" type="ORF">SAMN05216233_10154</name>
</gene>